<dbReference type="KEGG" id="fls:GLV81_11460"/>
<dbReference type="PANTHER" id="PTHR47739">
    <property type="entry name" value="TRNA1(VAL) (ADENINE(37)-N6)-METHYLTRANSFERASE"/>
    <property type="match status" value="1"/>
</dbReference>
<evidence type="ECO:0000256" key="1">
    <source>
        <dbReference type="ARBA" id="ARBA00022603"/>
    </source>
</evidence>
<dbReference type="EMBL" id="CP046566">
    <property type="protein sequence ID" value="QGW28632.1"/>
    <property type="molecule type" value="Genomic_DNA"/>
</dbReference>
<dbReference type="GO" id="GO:0008757">
    <property type="term" value="F:S-adenosylmethionine-dependent methyltransferase activity"/>
    <property type="evidence" value="ECO:0007669"/>
    <property type="project" value="UniProtKB-ARBA"/>
</dbReference>
<dbReference type="GO" id="GO:0003676">
    <property type="term" value="F:nucleic acid binding"/>
    <property type="evidence" value="ECO:0007669"/>
    <property type="project" value="InterPro"/>
</dbReference>
<dbReference type="GO" id="GO:0032259">
    <property type="term" value="P:methylation"/>
    <property type="evidence" value="ECO:0007669"/>
    <property type="project" value="UniProtKB-KW"/>
</dbReference>
<accession>A0A6I6GNY6</accession>
<evidence type="ECO:0000313" key="5">
    <source>
        <dbReference type="Proteomes" id="UP000426027"/>
    </source>
</evidence>
<sequence length="240" mass="26903">MSNSWFQFKQFTIHQDKCAMKVTTDACLFGAWVAAHVKKLPTKLLYDLGTGTGLLSMMLAQARSDMRIVAVDIEEAAVLQARNNAAASPFAHQIEVLQQDIRWMPAEPKADFIISNPPFHELQLSSIFDAKNIAHHSDALLLEELFLKAKSLLAANGQFAVLLPFYRKQAMLTLAAELHFTVVHGCDVRQTPKHDLFRTMAIFAHGTAPHATFSNMSIGGEQEQYDPVFVQLLKDYYLKL</sequence>
<keyword evidence="5" id="KW-1185">Reference proteome</keyword>
<feature type="domain" description="Methyltransferase small" evidence="3">
    <location>
        <begin position="36"/>
        <end position="160"/>
    </location>
</feature>
<dbReference type="GO" id="GO:0008170">
    <property type="term" value="F:N-methyltransferase activity"/>
    <property type="evidence" value="ECO:0007669"/>
    <property type="project" value="UniProtKB-ARBA"/>
</dbReference>
<keyword evidence="4" id="KW-0808">Transferase</keyword>
<keyword evidence="2" id="KW-0949">S-adenosyl-L-methionine</keyword>
<keyword evidence="1 4" id="KW-0489">Methyltransferase</keyword>
<dbReference type="InterPro" id="IPR029063">
    <property type="entry name" value="SAM-dependent_MTases_sf"/>
</dbReference>
<dbReference type="Gene3D" id="3.40.50.150">
    <property type="entry name" value="Vaccinia Virus protein VP39"/>
    <property type="match status" value="1"/>
</dbReference>
<dbReference type="Proteomes" id="UP000426027">
    <property type="component" value="Chromosome"/>
</dbReference>
<reference evidence="4 5" key="1">
    <citation type="submission" date="2019-11" db="EMBL/GenBank/DDBJ databases">
        <authorList>
            <person name="Im W.T."/>
        </authorList>
    </citation>
    <scope>NUCLEOTIDE SEQUENCE [LARGE SCALE GENOMIC DNA]</scope>
    <source>
        <strain evidence="4 5">SB-02</strain>
    </source>
</reference>
<proteinExistence type="predicted"/>
<evidence type="ECO:0000313" key="4">
    <source>
        <dbReference type="EMBL" id="QGW28632.1"/>
    </source>
</evidence>
<dbReference type="SUPFAM" id="SSF53335">
    <property type="entry name" value="S-adenosyl-L-methionine-dependent methyltransferases"/>
    <property type="match status" value="1"/>
</dbReference>
<gene>
    <name evidence="4" type="ORF">GLV81_11460</name>
</gene>
<dbReference type="PROSITE" id="PS00092">
    <property type="entry name" value="N6_MTASE"/>
    <property type="match status" value="1"/>
</dbReference>
<dbReference type="InterPro" id="IPR050210">
    <property type="entry name" value="tRNA_Adenine-N(6)_MTase"/>
</dbReference>
<evidence type="ECO:0000256" key="2">
    <source>
        <dbReference type="ARBA" id="ARBA00022691"/>
    </source>
</evidence>
<dbReference type="AlphaFoldDB" id="A0A6I6GNY6"/>
<dbReference type="InterPro" id="IPR002052">
    <property type="entry name" value="DNA_methylase_N6_adenine_CS"/>
</dbReference>
<dbReference type="Pfam" id="PF05175">
    <property type="entry name" value="MTS"/>
    <property type="match status" value="1"/>
</dbReference>
<dbReference type="RefSeq" id="WP_157478985.1">
    <property type="nucleotide sequence ID" value="NZ_CP046566.1"/>
</dbReference>
<dbReference type="InterPro" id="IPR007848">
    <property type="entry name" value="Small_mtfrase_dom"/>
</dbReference>
<protein>
    <submittedName>
        <fullName evidence="4">Methyltransferase</fullName>
    </submittedName>
</protein>
<dbReference type="CDD" id="cd02440">
    <property type="entry name" value="AdoMet_MTases"/>
    <property type="match status" value="1"/>
</dbReference>
<name>A0A6I6GNY6_9BACT</name>
<dbReference type="PANTHER" id="PTHR47739:SF1">
    <property type="entry name" value="TRNA1(VAL) (ADENINE(37)-N6)-METHYLTRANSFERASE"/>
    <property type="match status" value="1"/>
</dbReference>
<evidence type="ECO:0000259" key="3">
    <source>
        <dbReference type="Pfam" id="PF05175"/>
    </source>
</evidence>
<organism evidence="4 5">
    <name type="scientific">Phnomibacter ginsenosidimutans</name>
    <dbReference type="NCBI Taxonomy" id="2676868"/>
    <lineage>
        <taxon>Bacteria</taxon>
        <taxon>Pseudomonadati</taxon>
        <taxon>Bacteroidota</taxon>
        <taxon>Chitinophagia</taxon>
        <taxon>Chitinophagales</taxon>
        <taxon>Chitinophagaceae</taxon>
        <taxon>Phnomibacter</taxon>
    </lineage>
</organism>